<evidence type="ECO:0000313" key="2">
    <source>
        <dbReference type="Proteomes" id="UP000240708"/>
    </source>
</evidence>
<dbReference type="AlphaFoldDB" id="A0A2P8DW33"/>
<proteinExistence type="predicted"/>
<dbReference type="EMBL" id="PYGF01000013">
    <property type="protein sequence ID" value="PSL01425.1"/>
    <property type="molecule type" value="Genomic_DNA"/>
</dbReference>
<accession>A0A2P8DW33</accession>
<name>A0A2P8DW33_9BACT</name>
<sequence>MINFSQFNLKYQDLSFYKNNWPFLKEFRYNSNLLLAYQLQNVSYKP</sequence>
<evidence type="ECO:0000313" key="1">
    <source>
        <dbReference type="EMBL" id="PSL01425.1"/>
    </source>
</evidence>
<keyword evidence="2" id="KW-1185">Reference proteome</keyword>
<gene>
    <name evidence="1" type="ORF">CLV48_11318</name>
</gene>
<comment type="caution">
    <text evidence="1">The sequence shown here is derived from an EMBL/GenBank/DDBJ whole genome shotgun (WGS) entry which is preliminary data.</text>
</comment>
<reference evidence="1 2" key="1">
    <citation type="submission" date="2018-03" db="EMBL/GenBank/DDBJ databases">
        <title>Genomic Encyclopedia of Archaeal and Bacterial Type Strains, Phase II (KMG-II): from individual species to whole genera.</title>
        <authorList>
            <person name="Goeker M."/>
        </authorList>
    </citation>
    <scope>NUCLEOTIDE SEQUENCE [LARGE SCALE GENOMIC DNA]</scope>
    <source>
        <strain evidence="1 2">DSM 28057</strain>
    </source>
</reference>
<dbReference type="Proteomes" id="UP000240708">
    <property type="component" value="Unassembled WGS sequence"/>
</dbReference>
<organism evidence="1 2">
    <name type="scientific">Cecembia rubra</name>
    <dbReference type="NCBI Taxonomy" id="1485585"/>
    <lineage>
        <taxon>Bacteria</taxon>
        <taxon>Pseudomonadati</taxon>
        <taxon>Bacteroidota</taxon>
        <taxon>Cytophagia</taxon>
        <taxon>Cytophagales</taxon>
        <taxon>Cyclobacteriaceae</taxon>
        <taxon>Cecembia</taxon>
    </lineage>
</organism>
<protein>
    <submittedName>
        <fullName evidence="1">Uncharacterized protein</fullName>
    </submittedName>
</protein>